<evidence type="ECO:0000313" key="1">
    <source>
        <dbReference type="EMBL" id="GAA2149491.1"/>
    </source>
</evidence>
<reference evidence="2" key="1">
    <citation type="journal article" date="2019" name="Int. J. Syst. Evol. Microbiol.">
        <title>The Global Catalogue of Microorganisms (GCM) 10K type strain sequencing project: providing services to taxonomists for standard genome sequencing and annotation.</title>
        <authorList>
            <consortium name="The Broad Institute Genomics Platform"/>
            <consortium name="The Broad Institute Genome Sequencing Center for Infectious Disease"/>
            <person name="Wu L."/>
            <person name="Ma J."/>
        </authorList>
    </citation>
    <scope>NUCLEOTIDE SEQUENCE [LARGE SCALE GENOMIC DNA]</scope>
    <source>
        <strain evidence="2">JCM 13850</strain>
    </source>
</reference>
<gene>
    <name evidence="1" type="ORF">GCM10009727_52970</name>
</gene>
<dbReference type="EMBL" id="BAAAMR010000052">
    <property type="protein sequence ID" value="GAA2149491.1"/>
    <property type="molecule type" value="Genomic_DNA"/>
</dbReference>
<organism evidence="1 2">
    <name type="scientific">Actinomadura napierensis</name>
    <dbReference type="NCBI Taxonomy" id="267854"/>
    <lineage>
        <taxon>Bacteria</taxon>
        <taxon>Bacillati</taxon>
        <taxon>Actinomycetota</taxon>
        <taxon>Actinomycetes</taxon>
        <taxon>Streptosporangiales</taxon>
        <taxon>Thermomonosporaceae</taxon>
        <taxon>Actinomadura</taxon>
    </lineage>
</organism>
<comment type="caution">
    <text evidence="1">The sequence shown here is derived from an EMBL/GenBank/DDBJ whole genome shotgun (WGS) entry which is preliminary data.</text>
</comment>
<keyword evidence="2" id="KW-1185">Reference proteome</keyword>
<accession>A0ABP5LQ69</accession>
<proteinExistence type="predicted"/>
<name>A0ABP5LQ69_9ACTN</name>
<evidence type="ECO:0000313" key="2">
    <source>
        <dbReference type="Proteomes" id="UP001501020"/>
    </source>
</evidence>
<protein>
    <submittedName>
        <fullName evidence="1">Uncharacterized protein</fullName>
    </submittedName>
</protein>
<sequence>MDAPFGVEAGAGVVAVGDEGAEGDAATELPEPLLPPQAVRPRASAAVAPDITIFRMGRRSLSRCAAFVVALCQVRCGRGPAGLARLDVINPTPHAPNLRAGAGIWMS</sequence>
<dbReference type="Proteomes" id="UP001501020">
    <property type="component" value="Unassembled WGS sequence"/>
</dbReference>